<evidence type="ECO:0000313" key="3">
    <source>
        <dbReference type="Proteomes" id="UP000649617"/>
    </source>
</evidence>
<organism evidence="2 3">
    <name type="scientific">Symbiodinium pilosum</name>
    <name type="common">Dinoflagellate</name>
    <dbReference type="NCBI Taxonomy" id="2952"/>
    <lineage>
        <taxon>Eukaryota</taxon>
        <taxon>Sar</taxon>
        <taxon>Alveolata</taxon>
        <taxon>Dinophyceae</taxon>
        <taxon>Suessiales</taxon>
        <taxon>Symbiodiniaceae</taxon>
        <taxon>Symbiodinium</taxon>
    </lineage>
</organism>
<dbReference type="InterPro" id="IPR008922">
    <property type="entry name" value="Di-copper_centre_dom_sf"/>
</dbReference>
<protein>
    <submittedName>
        <fullName evidence="2">ODHCY protein</fullName>
    </submittedName>
</protein>
<dbReference type="Proteomes" id="UP000649617">
    <property type="component" value="Unassembled WGS sequence"/>
</dbReference>
<dbReference type="OrthoDB" id="6132182at2759"/>
<feature type="non-terminal residue" evidence="2">
    <location>
        <position position="1"/>
    </location>
</feature>
<proteinExistence type="predicted"/>
<gene>
    <name evidence="2" type="primary">ODHCY</name>
    <name evidence="2" type="ORF">SPIL2461_LOCUS12864</name>
</gene>
<evidence type="ECO:0000259" key="1">
    <source>
        <dbReference type="Pfam" id="PF00264"/>
    </source>
</evidence>
<feature type="domain" description="Tyrosinase copper-binding" evidence="1">
    <location>
        <begin position="2"/>
        <end position="34"/>
    </location>
</feature>
<dbReference type="Pfam" id="PF00264">
    <property type="entry name" value="Tyrosinase"/>
    <property type="match status" value="1"/>
</dbReference>
<sequence>VIIGGIMGYIQDAPADPAFFLHHSNVEWAFHWWQVNNVLRTDILNADTFNCATCGQSMAGYGVPRSEWMGHGYDAANSCIMLPKTNPVACIAYEPFGGEDPGPGAFRGFGNSTLGSAAHSASDCNLLIAKMETGKCLPDVLHTIAKTFSFNKEVFVAACHAFPESGRGSMDDARIADMEKQCDD</sequence>
<dbReference type="EMBL" id="CAJNIZ010027191">
    <property type="protein sequence ID" value="CAE7498165.1"/>
    <property type="molecule type" value="Genomic_DNA"/>
</dbReference>
<reference evidence="2" key="1">
    <citation type="submission" date="2021-02" db="EMBL/GenBank/DDBJ databases">
        <authorList>
            <person name="Dougan E. K."/>
            <person name="Rhodes N."/>
            <person name="Thang M."/>
            <person name="Chan C."/>
        </authorList>
    </citation>
    <scope>NUCLEOTIDE SEQUENCE</scope>
</reference>
<dbReference type="InterPro" id="IPR002227">
    <property type="entry name" value="Tyrosinase_Cu-bd"/>
</dbReference>
<dbReference type="GO" id="GO:0016491">
    <property type="term" value="F:oxidoreductase activity"/>
    <property type="evidence" value="ECO:0007669"/>
    <property type="project" value="InterPro"/>
</dbReference>
<dbReference type="SUPFAM" id="SSF48056">
    <property type="entry name" value="Di-copper centre-containing domain"/>
    <property type="match status" value="1"/>
</dbReference>
<keyword evidence="3" id="KW-1185">Reference proteome</keyword>
<dbReference type="Gene3D" id="1.10.1280.10">
    <property type="entry name" value="Di-copper center containing domain from catechol oxidase"/>
    <property type="match status" value="1"/>
</dbReference>
<evidence type="ECO:0000313" key="2">
    <source>
        <dbReference type="EMBL" id="CAE7498165.1"/>
    </source>
</evidence>
<name>A0A812SYY3_SYMPI</name>
<feature type="non-terminal residue" evidence="2">
    <location>
        <position position="184"/>
    </location>
</feature>
<dbReference type="AlphaFoldDB" id="A0A812SYY3"/>
<comment type="caution">
    <text evidence="2">The sequence shown here is derived from an EMBL/GenBank/DDBJ whole genome shotgun (WGS) entry which is preliminary data.</text>
</comment>
<accession>A0A812SYY3</accession>